<dbReference type="OrthoDB" id="1493854at2"/>
<evidence type="ECO:0000313" key="4">
    <source>
        <dbReference type="Proteomes" id="UP000216339"/>
    </source>
</evidence>
<accession>A0A271IXZ6</accession>
<sequence length="286" mass="29358">MRVLLLPHSRLLLTVVLSTLALAPGAGAQSVIGRAESMASNAEAYYYVRPGTASVRVQVLGAVRSPGLYEVSEGTGLGPLLALAGGPALGTTPSGTRAETAVKLYRSGAAGQELAFQAPLEQLVGSVSTPPVLDGDVLLIEVASGRIESADTNASSFYYVRPGTASVRVQVLGAVRSPGLYEVSEGTGLGPLLALAGGPTLGTMPADTRTVVTIRLHRPRGGSTELVYEGSFEPTAGVVLPTLQDGDVVVTEARSRRTISWRDAIQVISAVGVVALAIDRLSGTGN</sequence>
<comment type="caution">
    <text evidence="3">The sequence shown here is derived from an EMBL/GenBank/DDBJ whole genome shotgun (WGS) entry which is preliminary data.</text>
</comment>
<proteinExistence type="predicted"/>
<feature type="domain" description="Soluble ligand binding" evidence="2">
    <location>
        <begin position="168"/>
        <end position="223"/>
    </location>
</feature>
<evidence type="ECO:0000259" key="2">
    <source>
        <dbReference type="Pfam" id="PF10531"/>
    </source>
</evidence>
<feature type="signal peptide" evidence="1">
    <location>
        <begin position="1"/>
        <end position="28"/>
    </location>
</feature>
<name>A0A271IXZ6_9BACT</name>
<keyword evidence="1" id="KW-0732">Signal</keyword>
<dbReference type="Proteomes" id="UP000216339">
    <property type="component" value="Unassembled WGS sequence"/>
</dbReference>
<dbReference type="GO" id="GO:0015159">
    <property type="term" value="F:polysaccharide transmembrane transporter activity"/>
    <property type="evidence" value="ECO:0007669"/>
    <property type="project" value="InterPro"/>
</dbReference>
<dbReference type="Gene3D" id="3.10.560.10">
    <property type="entry name" value="Outer membrane lipoprotein wza domain like"/>
    <property type="match status" value="2"/>
</dbReference>
<dbReference type="Pfam" id="PF10531">
    <property type="entry name" value="SLBB"/>
    <property type="match status" value="2"/>
</dbReference>
<evidence type="ECO:0000313" key="3">
    <source>
        <dbReference type="EMBL" id="PAP75957.1"/>
    </source>
</evidence>
<evidence type="ECO:0000256" key="1">
    <source>
        <dbReference type="SAM" id="SignalP"/>
    </source>
</evidence>
<keyword evidence="4" id="KW-1185">Reference proteome</keyword>
<dbReference type="PANTHER" id="PTHR33619:SF3">
    <property type="entry name" value="POLYSACCHARIDE EXPORT PROTEIN GFCE-RELATED"/>
    <property type="match status" value="1"/>
</dbReference>
<organism evidence="3 4">
    <name type="scientific">Rubrivirga marina</name>
    <dbReference type="NCBI Taxonomy" id="1196024"/>
    <lineage>
        <taxon>Bacteria</taxon>
        <taxon>Pseudomonadati</taxon>
        <taxon>Rhodothermota</taxon>
        <taxon>Rhodothermia</taxon>
        <taxon>Rhodothermales</taxon>
        <taxon>Rubricoccaceae</taxon>
        <taxon>Rubrivirga</taxon>
    </lineage>
</organism>
<gene>
    <name evidence="3" type="ORF">BSZ37_05640</name>
</gene>
<feature type="domain" description="Soluble ligand binding" evidence="2">
    <location>
        <begin position="56"/>
        <end position="91"/>
    </location>
</feature>
<reference evidence="3 4" key="1">
    <citation type="submission" date="2016-11" db="EMBL/GenBank/DDBJ databases">
        <title>Study of marine rhodopsin-containing bacteria.</title>
        <authorList>
            <person name="Yoshizawa S."/>
            <person name="Kumagai Y."/>
            <person name="Kogure K."/>
        </authorList>
    </citation>
    <scope>NUCLEOTIDE SEQUENCE [LARGE SCALE GENOMIC DNA]</scope>
    <source>
        <strain evidence="3 4">SAORIC-28</strain>
    </source>
</reference>
<dbReference type="InterPro" id="IPR019554">
    <property type="entry name" value="Soluble_ligand-bd"/>
</dbReference>
<feature type="chain" id="PRO_5013080401" description="Soluble ligand binding domain-containing protein" evidence="1">
    <location>
        <begin position="29"/>
        <end position="286"/>
    </location>
</feature>
<dbReference type="InterPro" id="IPR049712">
    <property type="entry name" value="Poly_export"/>
</dbReference>
<protein>
    <recommendedName>
        <fullName evidence="2">Soluble ligand binding domain-containing protein</fullName>
    </recommendedName>
</protein>
<dbReference type="PANTHER" id="PTHR33619">
    <property type="entry name" value="POLYSACCHARIDE EXPORT PROTEIN GFCE-RELATED"/>
    <property type="match status" value="1"/>
</dbReference>
<dbReference type="EMBL" id="MQWD01000001">
    <property type="protein sequence ID" value="PAP75957.1"/>
    <property type="molecule type" value="Genomic_DNA"/>
</dbReference>
<dbReference type="RefSeq" id="WP_095509601.1">
    <property type="nucleotide sequence ID" value="NZ_MQWD01000001.1"/>
</dbReference>
<dbReference type="AlphaFoldDB" id="A0A271IXZ6"/>